<evidence type="ECO:0000256" key="7">
    <source>
        <dbReference type="SAM" id="Phobius"/>
    </source>
</evidence>
<dbReference type="InterPro" id="IPR011701">
    <property type="entry name" value="MFS"/>
</dbReference>
<dbReference type="InterPro" id="IPR005829">
    <property type="entry name" value="Sugar_transporter_CS"/>
</dbReference>
<dbReference type="PROSITE" id="PS00217">
    <property type="entry name" value="SUGAR_TRANSPORT_2"/>
    <property type="match status" value="1"/>
</dbReference>
<dbReference type="InterPro" id="IPR036259">
    <property type="entry name" value="MFS_trans_sf"/>
</dbReference>
<protein>
    <submittedName>
        <fullName evidence="9">MFS transporter</fullName>
    </submittedName>
</protein>
<dbReference type="KEGG" id="sacd:HS1genome_0518"/>
<feature type="transmembrane region" description="Helical" evidence="7">
    <location>
        <begin position="54"/>
        <end position="77"/>
    </location>
</feature>
<dbReference type="InterPro" id="IPR020846">
    <property type="entry name" value="MFS_dom"/>
</dbReference>
<feature type="transmembrane region" description="Helical" evidence="7">
    <location>
        <begin position="119"/>
        <end position="143"/>
    </location>
</feature>
<dbReference type="AlphaFoldDB" id="A0A348B1S7"/>
<evidence type="ECO:0000256" key="4">
    <source>
        <dbReference type="ARBA" id="ARBA00022692"/>
    </source>
</evidence>
<feature type="transmembrane region" description="Helical" evidence="7">
    <location>
        <begin position="312"/>
        <end position="330"/>
    </location>
</feature>
<evidence type="ECO:0000256" key="1">
    <source>
        <dbReference type="ARBA" id="ARBA00004651"/>
    </source>
</evidence>
<evidence type="ECO:0000256" key="6">
    <source>
        <dbReference type="ARBA" id="ARBA00023136"/>
    </source>
</evidence>
<keyword evidence="11" id="KW-1185">Reference proteome</keyword>
<feature type="transmembrane region" description="Helical" evidence="7">
    <location>
        <begin position="195"/>
        <end position="220"/>
    </location>
</feature>
<dbReference type="PANTHER" id="PTHR43045:SF1">
    <property type="entry name" value="SHIKIMATE TRANSPORTER"/>
    <property type="match status" value="1"/>
</dbReference>
<evidence type="ECO:0000313" key="9">
    <source>
        <dbReference type="EMBL" id="BBD72129.1"/>
    </source>
</evidence>
<evidence type="ECO:0000313" key="10">
    <source>
        <dbReference type="EMBL" id="GGT94773.1"/>
    </source>
</evidence>
<evidence type="ECO:0000256" key="3">
    <source>
        <dbReference type="ARBA" id="ARBA00022475"/>
    </source>
</evidence>
<reference evidence="11" key="2">
    <citation type="submission" date="2018-04" db="EMBL/GenBank/DDBJ databases">
        <title>Complete genome sequence of Sulfodiicoccus acidiphilus strain HS-1.</title>
        <authorList>
            <person name="Sakai H.D."/>
            <person name="Kurosawa N."/>
        </authorList>
    </citation>
    <scope>NUCLEOTIDE SEQUENCE [LARGE SCALE GENOMIC DNA]</scope>
    <source>
        <strain evidence="11">HS-1</strain>
    </source>
</reference>
<dbReference type="Gene3D" id="1.20.1250.20">
    <property type="entry name" value="MFS general substrate transporter like domains"/>
    <property type="match status" value="2"/>
</dbReference>
<dbReference type="GO" id="GO:0005886">
    <property type="term" value="C:plasma membrane"/>
    <property type="evidence" value="ECO:0007669"/>
    <property type="project" value="UniProtKB-SubCell"/>
</dbReference>
<dbReference type="Pfam" id="PF07690">
    <property type="entry name" value="MFS_1"/>
    <property type="match status" value="1"/>
</dbReference>
<feature type="transmembrane region" description="Helical" evidence="7">
    <location>
        <begin position="20"/>
        <end position="42"/>
    </location>
</feature>
<keyword evidence="2" id="KW-0813">Transport</keyword>
<dbReference type="EMBL" id="BMQS01000008">
    <property type="protein sequence ID" value="GGT94773.1"/>
    <property type="molecule type" value="Genomic_DNA"/>
</dbReference>
<evidence type="ECO:0000259" key="8">
    <source>
        <dbReference type="PROSITE" id="PS50850"/>
    </source>
</evidence>
<proteinExistence type="predicted"/>
<dbReference type="GO" id="GO:0022857">
    <property type="term" value="F:transmembrane transporter activity"/>
    <property type="evidence" value="ECO:0007669"/>
    <property type="project" value="InterPro"/>
</dbReference>
<comment type="subcellular location">
    <subcellularLocation>
        <location evidence="1">Cell membrane</location>
        <topology evidence="1">Multi-pass membrane protein</topology>
    </subcellularLocation>
</comment>
<keyword evidence="5 7" id="KW-1133">Transmembrane helix</keyword>
<keyword evidence="6 7" id="KW-0472">Membrane</keyword>
<feature type="transmembrane region" description="Helical" evidence="7">
    <location>
        <begin position="241"/>
        <end position="259"/>
    </location>
</feature>
<accession>A0A348B1S7</accession>
<dbReference type="EMBL" id="AP018553">
    <property type="protein sequence ID" value="BBD72129.1"/>
    <property type="molecule type" value="Genomic_DNA"/>
</dbReference>
<evidence type="ECO:0000256" key="2">
    <source>
        <dbReference type="ARBA" id="ARBA00022448"/>
    </source>
</evidence>
<dbReference type="PANTHER" id="PTHR43045">
    <property type="entry name" value="SHIKIMATE TRANSPORTER"/>
    <property type="match status" value="1"/>
</dbReference>
<evidence type="ECO:0000313" key="11">
    <source>
        <dbReference type="Proteomes" id="UP000276741"/>
    </source>
</evidence>
<reference evidence="10" key="1">
    <citation type="journal article" date="2014" name="Int. J. Syst. Evol. Microbiol.">
        <title>Complete genome sequence of Corynebacterium casei LMG S-19264T (=DSM 44701T), isolated from a smear-ripened cheese.</title>
        <authorList>
            <consortium name="US DOE Joint Genome Institute (JGI-PGF)"/>
            <person name="Walter F."/>
            <person name="Albersmeier A."/>
            <person name="Kalinowski J."/>
            <person name="Ruckert C."/>
        </authorList>
    </citation>
    <scope>NUCLEOTIDE SEQUENCE</scope>
    <source>
        <strain evidence="10">JCM 31740</strain>
    </source>
</reference>
<feature type="transmembrane region" description="Helical" evidence="7">
    <location>
        <begin position="376"/>
        <end position="399"/>
    </location>
</feature>
<sequence>MSKPPEGEKFTSSHGKMLYISFLTYTFDILFFIAPSFVIPYLSREIYPSVNVGISLLVTWGGFAAGALFRPVGAAIIGPRVDTIGRKRTLYIALTGAAIATALLAATPTYKQVGVLAPVVYTVLVMISGFFIGAVVSVGLVYGPENFPERLRGFLTGVSESGGSLAHTIGSLWLLLTAVLVAGSAYFLFGWRLMFLVSIIPLVMVLPVLYFTPESEIFALSKKSSKKSSSSPIRDIFRQPSTRTAFLLLTFMAIGMLGADNLLINQLPTFLRVVNKFPPSLIAQVALVASIGGVLGSWVGGAVSQGTGRKPVALVATAIMAVMSYLFIIMGRQTAALAPIVMAIVFPMYFVDSNAKASLSLYLNETFPTVMRGTALGLIWNIGYGIASVWPVLISAFIATSGVRVYPLVETVMVASLSVLGLLCAIFTREPRGNIYRERQTLTAGTA</sequence>
<dbReference type="SUPFAM" id="SSF103473">
    <property type="entry name" value="MFS general substrate transporter"/>
    <property type="match status" value="1"/>
</dbReference>
<organism evidence="9 11">
    <name type="scientific">Sulfodiicoccus acidiphilus</name>
    <dbReference type="NCBI Taxonomy" id="1670455"/>
    <lineage>
        <taxon>Archaea</taxon>
        <taxon>Thermoproteota</taxon>
        <taxon>Thermoprotei</taxon>
        <taxon>Sulfolobales</taxon>
        <taxon>Sulfolobaceae</taxon>
        <taxon>Sulfodiicoccus</taxon>
    </lineage>
</organism>
<keyword evidence="4 7" id="KW-0812">Transmembrane</keyword>
<reference evidence="10" key="4">
    <citation type="submission" date="2020-09" db="EMBL/GenBank/DDBJ databases">
        <authorList>
            <person name="Sun Q."/>
            <person name="Ohkuma M."/>
        </authorList>
    </citation>
    <scope>NUCLEOTIDE SEQUENCE</scope>
    <source>
        <strain evidence="10">JCM 31740</strain>
    </source>
</reference>
<name>A0A348B1S7_9CREN</name>
<dbReference type="Proteomes" id="UP000276741">
    <property type="component" value="Chromosome"/>
</dbReference>
<feature type="transmembrane region" description="Helical" evidence="7">
    <location>
        <begin position="89"/>
        <end position="107"/>
    </location>
</feature>
<feature type="transmembrane region" description="Helical" evidence="7">
    <location>
        <begin position="279"/>
        <end position="300"/>
    </location>
</feature>
<dbReference type="Proteomes" id="UP000616143">
    <property type="component" value="Unassembled WGS sequence"/>
</dbReference>
<feature type="transmembrane region" description="Helical" evidence="7">
    <location>
        <begin position="164"/>
        <end position="189"/>
    </location>
</feature>
<reference evidence="9" key="3">
    <citation type="journal article" date="2019" name="BMC Res. Notes">
        <title>Complete genome sequence of the Sulfodiicoccus acidiphilus strain HS-1T, the first crenarchaeon that lacks polB3, isolated from an acidic hot spring in Ohwaku-dani, Hakone, Japan.</title>
        <authorList>
            <person name="Sakai H.D."/>
            <person name="Kurosawa N."/>
        </authorList>
    </citation>
    <scope>NUCLEOTIDE SEQUENCE</scope>
    <source>
        <strain evidence="9">HS-1</strain>
    </source>
</reference>
<feature type="transmembrane region" description="Helical" evidence="7">
    <location>
        <begin position="336"/>
        <end position="355"/>
    </location>
</feature>
<gene>
    <name evidence="10" type="ORF">GCM10007116_10470</name>
    <name evidence="9" type="ORF">HS1genome_0518</name>
</gene>
<feature type="transmembrane region" description="Helical" evidence="7">
    <location>
        <begin position="405"/>
        <end position="427"/>
    </location>
</feature>
<dbReference type="PROSITE" id="PS50850">
    <property type="entry name" value="MFS"/>
    <property type="match status" value="1"/>
</dbReference>
<evidence type="ECO:0000256" key="5">
    <source>
        <dbReference type="ARBA" id="ARBA00022989"/>
    </source>
</evidence>
<keyword evidence="3" id="KW-1003">Cell membrane</keyword>
<feature type="domain" description="Major facilitator superfamily (MFS) profile" evidence="8">
    <location>
        <begin position="14"/>
        <end position="433"/>
    </location>
</feature>